<dbReference type="Gene3D" id="2.60.110.10">
    <property type="entry name" value="Thaumatin"/>
    <property type="match status" value="1"/>
</dbReference>
<feature type="compositionally biased region" description="Polar residues" evidence="1">
    <location>
        <begin position="520"/>
        <end position="539"/>
    </location>
</feature>
<dbReference type="InterPro" id="IPR037176">
    <property type="entry name" value="Osmotin/thaumatin-like_sf"/>
</dbReference>
<dbReference type="OrthoDB" id="430315at2759"/>
<evidence type="ECO:0000313" key="5">
    <source>
        <dbReference type="Proteomes" id="UP000292702"/>
    </source>
</evidence>
<protein>
    <recommendedName>
        <fullName evidence="3">Fungal-type protein kinase domain-containing protein</fullName>
    </recommendedName>
</protein>
<dbReference type="InterPro" id="IPR001938">
    <property type="entry name" value="Thaumatin"/>
</dbReference>
<comment type="caution">
    <text evidence="4">The sequence shown here is derived from an EMBL/GenBank/DDBJ whole genome shotgun (WGS) entry which is preliminary data.</text>
</comment>
<keyword evidence="5" id="KW-1185">Reference proteome</keyword>
<dbReference type="STRING" id="92696.A0A4R0RBJ1"/>
<dbReference type="InterPro" id="IPR040976">
    <property type="entry name" value="Pkinase_fungal"/>
</dbReference>
<feature type="signal peptide" evidence="2">
    <location>
        <begin position="1"/>
        <end position="25"/>
    </location>
</feature>
<organism evidence="4 5">
    <name type="scientific">Steccherinum ochraceum</name>
    <dbReference type="NCBI Taxonomy" id="92696"/>
    <lineage>
        <taxon>Eukaryota</taxon>
        <taxon>Fungi</taxon>
        <taxon>Dikarya</taxon>
        <taxon>Basidiomycota</taxon>
        <taxon>Agaricomycotina</taxon>
        <taxon>Agaricomycetes</taxon>
        <taxon>Polyporales</taxon>
        <taxon>Steccherinaceae</taxon>
        <taxon>Steccherinum</taxon>
    </lineage>
</organism>
<feature type="chain" id="PRO_5020816394" description="Fungal-type protein kinase domain-containing protein" evidence="2">
    <location>
        <begin position="26"/>
        <end position="1127"/>
    </location>
</feature>
<dbReference type="Proteomes" id="UP000292702">
    <property type="component" value="Unassembled WGS sequence"/>
</dbReference>
<name>A0A4R0RBJ1_9APHY</name>
<evidence type="ECO:0000256" key="2">
    <source>
        <dbReference type="SAM" id="SignalP"/>
    </source>
</evidence>
<proteinExistence type="predicted"/>
<dbReference type="Gene3D" id="1.10.510.10">
    <property type="entry name" value="Transferase(Phosphotransferase) domain 1"/>
    <property type="match status" value="1"/>
</dbReference>
<feature type="region of interest" description="Disordered" evidence="1">
    <location>
        <begin position="505"/>
        <end position="540"/>
    </location>
</feature>
<dbReference type="Pfam" id="PF00314">
    <property type="entry name" value="Thaumatin"/>
    <property type="match status" value="1"/>
</dbReference>
<evidence type="ECO:0000259" key="3">
    <source>
        <dbReference type="Pfam" id="PF17667"/>
    </source>
</evidence>
<dbReference type="EMBL" id="RWJN01000719">
    <property type="protein sequence ID" value="TCD59854.1"/>
    <property type="molecule type" value="Genomic_DNA"/>
</dbReference>
<keyword evidence="2" id="KW-0732">Signal</keyword>
<dbReference type="CDD" id="cd09219">
    <property type="entry name" value="TLP-F"/>
    <property type="match status" value="1"/>
</dbReference>
<dbReference type="AlphaFoldDB" id="A0A4R0RBJ1"/>
<evidence type="ECO:0000313" key="4">
    <source>
        <dbReference type="EMBL" id="TCD59854.1"/>
    </source>
</evidence>
<feature type="domain" description="Fungal-type protein kinase" evidence="3">
    <location>
        <begin position="575"/>
        <end position="998"/>
    </location>
</feature>
<dbReference type="PANTHER" id="PTHR31048">
    <property type="entry name" value="OS03G0233200 PROTEIN"/>
    <property type="match status" value="1"/>
</dbReference>
<gene>
    <name evidence="4" type="ORF">EIP91_011290</name>
</gene>
<accession>A0A4R0RBJ1</accession>
<dbReference type="Pfam" id="PF17667">
    <property type="entry name" value="Pkinase_fungal"/>
    <property type="match status" value="1"/>
</dbReference>
<dbReference type="PROSITE" id="PS51367">
    <property type="entry name" value="THAUMATIN_2"/>
    <property type="match status" value="1"/>
</dbReference>
<sequence>MDFWGLQKMLFHVLALSSGASVAYARMFTVYNACPFTIWPAMFTDLNAGQAVPNFPTGWEAAAFTAVSFPVPDNWKAGRIWGRRDCDFTITNGPTCLDGWCNGGLLCDPSTGTGVPPATVAEWTLQGDGNRDFYDVSLVDGYNLPMKITSSVNCPVASCAVDLGPSCPAPLQGPFDSTGFPVGCKSACAANVDGNPTNSPNCCSGSFDTAATCPPSGVQFYDFFKGNCPNAYAYAFDESSNTALWTCDSGLNADYTLTFCPAPNGTDPQPLADTISTAPPTIVATSTLHLTASNTDVPAGAVSAAQPFISASKEWGMNRQAQNDLKAHFRRGSIYRNYPVHQFIRHVWKLDHEQLSATGVDKIDMPVALCKAYVGSKWMKKPNETKQGLDLRPEGDAAQAFANLWNDIESQMTAPATRERAYFFNMEDKTLAHTLGMYKPDLFSSPFRAPTQHWSYTLSVGGLQKKYRKIWENVEHEVVASVTSEQLHAAYSGRAVPSVMEHTAQRQKRKAGAMEEDQGLSRSDNNTVLSTSPKPTVSSRPVKRLKTAHIAAAATPLPADDTGAGPNASELVKSDLTAADLQIIKYIDELMAHDFRTYATGFVLEDNKMTLWYADRMGLVQSASFDIFREPWFLILVIAAHRYGSSHDFGVNPLISLPHERRLFRDYNNALVTLPSAIDATLPPPTASPADVQAFDEGRGDPLTGLQFQVASIDRPSIIAYGTVGRGTGVLPVVAVNKAAELYGNGHLVVKLSCPLEDQKPSEDQFIRVIRRKMRGHHEATPFLKHIVELKCSFNCGMEDAVLGLPRAKMLYSVELDARRSLRALVMPEYLPLEKLSTPEEFSKILGDVMTGHHWVYKTSNILHQDISYGNIMFFYECLGGVKVVVGVLTDWDLAAHVPDDEVLARNLKRPFSQEELEDIQDVTSSSSSDEVDPEVAKAFFLLEDENRRFYEPRTRAGTPAFMSLDLLPGPDKNDSVVPPHQYRHDIESFFWVLAWFCACFDPDSHTVRTIPSWDRIETASNEKRHFVGFSPSLFARTHSSFRRFLYPIHLLSGRFFDIKIAVGMTKLHTEGYFYRSDHSQHSSRGRMFLRRHLKKAIETRKQLQDLMLTPKEFTDILQLTEEDEYP</sequence>
<dbReference type="SMART" id="SM00205">
    <property type="entry name" value="THN"/>
    <property type="match status" value="1"/>
</dbReference>
<reference evidence="4 5" key="1">
    <citation type="submission" date="2018-11" db="EMBL/GenBank/DDBJ databases">
        <title>Genome assembly of Steccherinum ochraceum LE-BIN_3174, the white-rot fungus of the Steccherinaceae family (The Residual Polyporoid clade, Polyporales, Basidiomycota).</title>
        <authorList>
            <person name="Fedorova T.V."/>
            <person name="Glazunova O.A."/>
            <person name="Landesman E.O."/>
            <person name="Moiseenko K.V."/>
            <person name="Psurtseva N.V."/>
            <person name="Savinova O.S."/>
            <person name="Shakhova N.V."/>
            <person name="Tyazhelova T.V."/>
            <person name="Vasina D.V."/>
        </authorList>
    </citation>
    <scope>NUCLEOTIDE SEQUENCE [LARGE SCALE GENOMIC DNA]</scope>
    <source>
        <strain evidence="4 5">LE-BIN_3174</strain>
    </source>
</reference>
<dbReference type="InterPro" id="IPR011009">
    <property type="entry name" value="Kinase-like_dom_sf"/>
</dbReference>
<dbReference type="SUPFAM" id="SSF56112">
    <property type="entry name" value="Protein kinase-like (PK-like)"/>
    <property type="match status" value="1"/>
</dbReference>
<dbReference type="SUPFAM" id="SSF49870">
    <property type="entry name" value="Osmotin, thaumatin-like protein"/>
    <property type="match status" value="1"/>
</dbReference>
<dbReference type="PRINTS" id="PR00347">
    <property type="entry name" value="THAUMATIN"/>
</dbReference>
<evidence type="ECO:0000256" key="1">
    <source>
        <dbReference type="SAM" id="MobiDB-lite"/>
    </source>
</evidence>